<proteinExistence type="predicted"/>
<keyword evidence="2" id="KW-1185">Reference proteome</keyword>
<comment type="caution">
    <text evidence="1">The sequence shown here is derived from an EMBL/GenBank/DDBJ whole genome shotgun (WGS) entry which is preliminary data.</text>
</comment>
<gene>
    <name evidence="1" type="ORF">BV25DRAFT_1825276</name>
</gene>
<reference evidence="1" key="2">
    <citation type="journal article" date="2022" name="New Phytol.">
        <title>Evolutionary transition to the ectomycorrhizal habit in the genomes of a hyperdiverse lineage of mushroom-forming fungi.</title>
        <authorList>
            <person name="Looney B."/>
            <person name="Miyauchi S."/>
            <person name="Morin E."/>
            <person name="Drula E."/>
            <person name="Courty P.E."/>
            <person name="Kohler A."/>
            <person name="Kuo A."/>
            <person name="LaButti K."/>
            <person name="Pangilinan J."/>
            <person name="Lipzen A."/>
            <person name="Riley R."/>
            <person name="Andreopoulos W."/>
            <person name="He G."/>
            <person name="Johnson J."/>
            <person name="Nolan M."/>
            <person name="Tritt A."/>
            <person name="Barry K.W."/>
            <person name="Grigoriev I.V."/>
            <person name="Nagy L.G."/>
            <person name="Hibbett D."/>
            <person name="Henrissat B."/>
            <person name="Matheny P.B."/>
            <person name="Labbe J."/>
            <person name="Martin F.M."/>
        </authorList>
    </citation>
    <scope>NUCLEOTIDE SEQUENCE</scope>
    <source>
        <strain evidence="1">HHB10654</strain>
    </source>
</reference>
<dbReference type="EMBL" id="MU277206">
    <property type="protein sequence ID" value="KAI0062742.1"/>
    <property type="molecule type" value="Genomic_DNA"/>
</dbReference>
<evidence type="ECO:0000313" key="2">
    <source>
        <dbReference type="Proteomes" id="UP000814140"/>
    </source>
</evidence>
<evidence type="ECO:0000313" key="1">
    <source>
        <dbReference type="EMBL" id="KAI0062742.1"/>
    </source>
</evidence>
<organism evidence="1 2">
    <name type="scientific">Artomyces pyxidatus</name>
    <dbReference type="NCBI Taxonomy" id="48021"/>
    <lineage>
        <taxon>Eukaryota</taxon>
        <taxon>Fungi</taxon>
        <taxon>Dikarya</taxon>
        <taxon>Basidiomycota</taxon>
        <taxon>Agaricomycotina</taxon>
        <taxon>Agaricomycetes</taxon>
        <taxon>Russulales</taxon>
        <taxon>Auriscalpiaceae</taxon>
        <taxon>Artomyces</taxon>
    </lineage>
</organism>
<protein>
    <submittedName>
        <fullName evidence="1">Uncharacterized protein</fullName>
    </submittedName>
</protein>
<dbReference type="Proteomes" id="UP000814140">
    <property type="component" value="Unassembled WGS sequence"/>
</dbReference>
<accession>A0ACB8T2Y6</accession>
<sequence length="867" mass="96252">MTTGSAMTPGPNPASVQFSHADQPYEEERSLHPRQGGEGRVGEGPRGELEEPRRDAQGGEVQNASTATERTQRKVIRPESADPKTQDKKDESVNPLETMWPMYLEESKKEDNNLVDNITIYTNGVLVFTGLFGAIVTAFIIESYKQLQPPDSGTTAALALFAQLSLQIIASSNGTHLPVPGVSNTLDSSSFRPSSSALRVNIFWFLSLSLSLSCALGAALMQQWARRYISNTEDAQRAGTLDTHGRIHAYLFLGLQTFRFKAAVEALPALLHASVILFFVGLIDFLFPINKTVAYVLLSFVSLGTLLYFALTILPSLWPNSPYATPLSAIMAYAVSFVGLILYAIILVLKGAINLITYPHRRFLFRLRLQTWRSHPMLFITSIFTTILHAATLVPGAIIRLVTSNLGAIARVSGRFMKSNFLPYFSADNLESTALKLQSRSWDLIDYCRVLVFASTRKKLRDVARSHDEVELNALMWTLATVMDDAVKLGKCFQCIHLFLQLKEHERAETASKLQETASPHLELHLTSVLQLKEREVAEIRSRLRDADDLGDPLSSVLHNIAVSLKSADEMQAEALRERAKSCVDLMRMLQNDGMNLYRAIGMGKALSELRQDTDTDLAVSATCTSAFLHFHYQFRKFLAGPADDVPPDEADLKDAKTIWATNVSDFWDVDGAIAFVSFTQSVLPRLKYASCATVELVWKTFGYSIDTGPSATNTRSLSWDTIGHFPVGGDLDIKWRKQEFPRSPDSPERFEPGIESVAKLVPALRRLRTTILDTGAPDPLDADPSFDALPEPREMYKNLYINLRQLYRFLTEYEALLRAAADSAPTASIAGPSTSPTEFPVHLAERNPVDDPQVSDPQLWSTDDVP</sequence>
<name>A0ACB8T2Y6_9AGAM</name>
<reference evidence="1" key="1">
    <citation type="submission" date="2021-03" db="EMBL/GenBank/DDBJ databases">
        <authorList>
            <consortium name="DOE Joint Genome Institute"/>
            <person name="Ahrendt S."/>
            <person name="Looney B.P."/>
            <person name="Miyauchi S."/>
            <person name="Morin E."/>
            <person name="Drula E."/>
            <person name="Courty P.E."/>
            <person name="Chicoki N."/>
            <person name="Fauchery L."/>
            <person name="Kohler A."/>
            <person name="Kuo A."/>
            <person name="Labutti K."/>
            <person name="Pangilinan J."/>
            <person name="Lipzen A."/>
            <person name="Riley R."/>
            <person name="Andreopoulos W."/>
            <person name="He G."/>
            <person name="Johnson J."/>
            <person name="Barry K.W."/>
            <person name="Grigoriev I.V."/>
            <person name="Nagy L."/>
            <person name="Hibbett D."/>
            <person name="Henrissat B."/>
            <person name="Matheny P.B."/>
            <person name="Labbe J."/>
            <person name="Martin F."/>
        </authorList>
    </citation>
    <scope>NUCLEOTIDE SEQUENCE</scope>
    <source>
        <strain evidence="1">HHB10654</strain>
    </source>
</reference>